<dbReference type="GO" id="GO:0007034">
    <property type="term" value="P:vacuolar transport"/>
    <property type="evidence" value="ECO:0007669"/>
    <property type="project" value="InterPro"/>
</dbReference>
<evidence type="ECO:0000256" key="5">
    <source>
        <dbReference type="ARBA" id="ARBA00022729"/>
    </source>
</evidence>
<dbReference type="PROSITE" id="PS00131">
    <property type="entry name" value="CARBOXYPEPT_SER_SER"/>
    <property type="match status" value="1"/>
</dbReference>
<dbReference type="EC" id="3.4.16.-" evidence="8"/>
<evidence type="ECO:0000256" key="7">
    <source>
        <dbReference type="ARBA" id="ARBA00023180"/>
    </source>
</evidence>
<dbReference type="GO" id="GO:0006508">
    <property type="term" value="P:proteolysis"/>
    <property type="evidence" value="ECO:0007669"/>
    <property type="project" value="UniProtKB-KW"/>
</dbReference>
<comment type="caution">
    <text evidence="9">The sequence shown here is derived from an EMBL/GenBank/DDBJ whole genome shotgun (WGS) entry which is preliminary data.</text>
</comment>
<keyword evidence="6 8" id="KW-0378">Hydrolase</keyword>
<sequence length="920" mass="102043">MFGSPRGHHDANKISSPTQEVVHICPSISTIASSSDRVNALYSPFRPRPLNPESFDLKLKFWTKALDEWVTFSERLTFTLKEVQKGMMIAQKTPACLEDVLEFCAKDGSIVSTKEFYDTLSASISWVAWGQVNAKRLVGKVIPSLPAAPWTYFTRGKTPPEQRYVHDLVDTLSKSAPLRNRLLSLDTFTALVTSQTGISDPGELSILLDYLRARKLIEVDKVGKEDVVIFGDSLKISDVDKGRYDVKRSIEIHEERLEEVHVQMEEAVMRAKDALKQGRRAKAKYELKKKKMLEARADKLLSVVDSLTVIGMRLDEAESDAQILQAYQSGKQALADVLKKNNLTVDAVTEAMLDVQEVLEESGEVSAAISQPLDGGQTDDLEELDAELDALLKEDAEKEAEKRKGEATEGDDSFLMKRLVGLKVREDEDGFGDAGVDGDENVSSRDADISSEILDSSFSCVPNLCDFAFISLHCHPEKMTAINIWSSAFLSVLILWSGVDGAHTQQDSGKQTWSYVEVRPGAHMFWWLYYTTAPVPTPTTRPLVLWLQGGPGASSTGFGNFAEIGPLDVSLQNRTHTWLNYVNLLFVDNPVGCGFSYVNDTKLLVTNNSQIADDLVEMLSKFLDKVPDFQTTPLYIFAESYGGKMAAQFALRGVNLGDSWISPVDSVLTWAPYLFSTSLVDNPGFAAVNASAYAVKAAVDKGLFPEATALWDQTEEIINKVTNGVNVYNILAPVDPDDVSKSKRSQNMVEEPQPKSPSVAEIMSQFFTHGQTGSATLPRHDHKRPLTSAYLRATSPDPLTVLMNGSIKEMLRIIPPNVTWGGQQHLVFDALKGDFMRPVVHVVENLLNNTPLAVNVYSGQLDLIVDTMGTMKWVEEMNWAGVPEWSKANRKPVLVNNSTEIFIKTYKNFGFYWVLKAGHM</sequence>
<dbReference type="PANTHER" id="PTHR11802:SF3">
    <property type="entry name" value="RETINOID-INDUCIBLE SERINE CARBOXYPEPTIDASE"/>
    <property type="match status" value="1"/>
</dbReference>
<dbReference type="EMBL" id="LNIX01000004">
    <property type="protein sequence ID" value="OXA56229.1"/>
    <property type="molecule type" value="Genomic_DNA"/>
</dbReference>
<dbReference type="Pfam" id="PF00450">
    <property type="entry name" value="Peptidase_S10"/>
    <property type="match status" value="1"/>
</dbReference>
<evidence type="ECO:0000256" key="1">
    <source>
        <dbReference type="ARBA" id="ARBA00006190"/>
    </source>
</evidence>
<dbReference type="PRINTS" id="PR00724">
    <property type="entry name" value="CRBOXYPTASEC"/>
</dbReference>
<gene>
    <name evidence="9" type="ORF">Fcan01_08942</name>
</gene>
<dbReference type="PANTHER" id="PTHR11802">
    <property type="entry name" value="SERINE PROTEASE FAMILY S10 SERINE CARBOXYPEPTIDASE"/>
    <property type="match status" value="1"/>
</dbReference>
<dbReference type="Pfam" id="PF25880">
    <property type="entry name" value="WHD_CHMP7_1st"/>
    <property type="match status" value="1"/>
</dbReference>
<dbReference type="AlphaFoldDB" id="A0A226EFP6"/>
<accession>A0A226EFP6</accession>
<dbReference type="STRING" id="158441.A0A226EFP6"/>
<reference evidence="9 10" key="1">
    <citation type="submission" date="2015-12" db="EMBL/GenBank/DDBJ databases">
        <title>The genome of Folsomia candida.</title>
        <authorList>
            <person name="Faddeeva A."/>
            <person name="Derks M.F."/>
            <person name="Anvar Y."/>
            <person name="Smit S."/>
            <person name="Van Straalen N."/>
            <person name="Roelofs D."/>
        </authorList>
    </citation>
    <scope>NUCLEOTIDE SEQUENCE [LARGE SCALE GENOMIC DNA]</scope>
    <source>
        <strain evidence="9 10">VU population</strain>
        <tissue evidence="9">Whole body</tissue>
    </source>
</reference>
<dbReference type="Pfam" id="PF03357">
    <property type="entry name" value="Snf7"/>
    <property type="match status" value="1"/>
</dbReference>
<comment type="similarity">
    <text evidence="2 8">Belongs to the peptidase S10 family.</text>
</comment>
<evidence type="ECO:0000256" key="3">
    <source>
        <dbReference type="ARBA" id="ARBA00022645"/>
    </source>
</evidence>
<keyword evidence="3 8" id="KW-0121">Carboxypeptidase</keyword>
<proteinExistence type="inferred from homology"/>
<evidence type="ECO:0000256" key="8">
    <source>
        <dbReference type="RuleBase" id="RU361156"/>
    </source>
</evidence>
<dbReference type="Gene3D" id="6.10.140.1230">
    <property type="match status" value="1"/>
</dbReference>
<dbReference type="InterPro" id="IPR005024">
    <property type="entry name" value="Snf7_fam"/>
</dbReference>
<dbReference type="GO" id="GO:0004185">
    <property type="term" value="F:serine-type carboxypeptidase activity"/>
    <property type="evidence" value="ECO:0007669"/>
    <property type="project" value="UniProtKB-UniRule"/>
</dbReference>
<evidence type="ECO:0000256" key="4">
    <source>
        <dbReference type="ARBA" id="ARBA00022670"/>
    </source>
</evidence>
<keyword evidence="10" id="KW-1185">Reference proteome</keyword>
<keyword evidence="7" id="KW-0325">Glycoprotein</keyword>
<evidence type="ECO:0000313" key="9">
    <source>
        <dbReference type="EMBL" id="OXA56229.1"/>
    </source>
</evidence>
<dbReference type="InterPro" id="IPR001563">
    <property type="entry name" value="Peptidase_S10"/>
</dbReference>
<comment type="similarity">
    <text evidence="1">Belongs to the SNF7 family.</text>
</comment>
<protein>
    <recommendedName>
        <fullName evidence="8">Carboxypeptidase</fullName>
        <ecNumber evidence="8">3.4.16.-</ecNumber>
    </recommendedName>
</protein>
<evidence type="ECO:0000256" key="6">
    <source>
        <dbReference type="ARBA" id="ARBA00022801"/>
    </source>
</evidence>
<dbReference type="OrthoDB" id="10250120at2759"/>
<dbReference type="Proteomes" id="UP000198287">
    <property type="component" value="Unassembled WGS sequence"/>
</dbReference>
<dbReference type="InterPro" id="IPR029058">
    <property type="entry name" value="AB_hydrolase_fold"/>
</dbReference>
<evidence type="ECO:0000256" key="2">
    <source>
        <dbReference type="ARBA" id="ARBA00009431"/>
    </source>
</evidence>
<dbReference type="InterPro" id="IPR018202">
    <property type="entry name" value="Ser_caboxypep_ser_AS"/>
</dbReference>
<organism evidence="9 10">
    <name type="scientific">Folsomia candida</name>
    <name type="common">Springtail</name>
    <dbReference type="NCBI Taxonomy" id="158441"/>
    <lineage>
        <taxon>Eukaryota</taxon>
        <taxon>Metazoa</taxon>
        <taxon>Ecdysozoa</taxon>
        <taxon>Arthropoda</taxon>
        <taxon>Hexapoda</taxon>
        <taxon>Collembola</taxon>
        <taxon>Entomobryomorpha</taxon>
        <taxon>Isotomoidea</taxon>
        <taxon>Isotomidae</taxon>
        <taxon>Proisotominae</taxon>
        <taxon>Folsomia</taxon>
    </lineage>
</organism>
<keyword evidence="4 8" id="KW-0645">Protease</keyword>
<keyword evidence="5" id="KW-0732">Signal</keyword>
<name>A0A226EFP6_FOLCA</name>
<evidence type="ECO:0000313" key="10">
    <source>
        <dbReference type="Proteomes" id="UP000198287"/>
    </source>
</evidence>
<dbReference type="SUPFAM" id="SSF53474">
    <property type="entry name" value="alpha/beta-Hydrolases"/>
    <property type="match status" value="1"/>
</dbReference>
<dbReference type="Gene3D" id="3.40.50.1820">
    <property type="entry name" value="alpha/beta hydrolase"/>
    <property type="match status" value="1"/>
</dbReference>